<evidence type="ECO:0000256" key="1">
    <source>
        <dbReference type="ARBA" id="ARBA00004141"/>
    </source>
</evidence>
<dbReference type="NCBIfam" id="TIGR02970">
    <property type="entry name" value="succ_dehyd_cytB"/>
    <property type="match status" value="1"/>
</dbReference>
<dbReference type="AlphaFoldDB" id="A0AAW0FDH7"/>
<dbReference type="InterPro" id="IPR014314">
    <property type="entry name" value="Succ_DH_cytb556"/>
</dbReference>
<dbReference type="Pfam" id="PF01127">
    <property type="entry name" value="Sdh_cyt"/>
    <property type="match status" value="1"/>
</dbReference>
<dbReference type="GO" id="GO:0046872">
    <property type="term" value="F:metal ion binding"/>
    <property type="evidence" value="ECO:0007669"/>
    <property type="project" value="UniProtKB-KW"/>
</dbReference>
<dbReference type="PANTHER" id="PTHR10978:SF5">
    <property type="entry name" value="SUCCINATE DEHYDROGENASE CYTOCHROME B560 SUBUNIT, MITOCHONDRIAL"/>
    <property type="match status" value="1"/>
</dbReference>
<evidence type="ECO:0000256" key="3">
    <source>
        <dbReference type="ARBA" id="ARBA00022692"/>
    </source>
</evidence>
<proteinExistence type="predicted"/>
<dbReference type="FunFam" id="1.20.1300.10:FF:000011">
    <property type="entry name" value="Succinate dehydrogenase cytochrome b560 subunit"/>
    <property type="match status" value="1"/>
</dbReference>
<dbReference type="InterPro" id="IPR000701">
    <property type="entry name" value="SuccDH_FuR_B_TM-su"/>
</dbReference>
<dbReference type="Proteomes" id="UP001385951">
    <property type="component" value="Unassembled WGS sequence"/>
</dbReference>
<dbReference type="GO" id="GO:0006121">
    <property type="term" value="P:mitochondrial electron transport, succinate to ubiquinone"/>
    <property type="evidence" value="ECO:0007669"/>
    <property type="project" value="UniProtKB-ARBA"/>
</dbReference>
<protein>
    <recommendedName>
        <fullName evidence="10">Succinate dehydrogenase subunit C</fullName>
    </recommendedName>
</protein>
<evidence type="ECO:0000256" key="6">
    <source>
        <dbReference type="ARBA" id="ARBA00023004"/>
    </source>
</evidence>
<dbReference type="InterPro" id="IPR018495">
    <property type="entry name" value="Succ_DH_cyt_bsu_CS"/>
</dbReference>
<keyword evidence="7" id="KW-0472">Membrane</keyword>
<keyword evidence="5" id="KW-1133">Transmembrane helix</keyword>
<accession>A0AAW0FDH7</accession>
<comment type="subcellular location">
    <subcellularLocation>
        <location evidence="1">Membrane</location>
        <topology evidence="1">Multi-pass membrane protein</topology>
    </subcellularLocation>
</comment>
<dbReference type="GO" id="GO:0005739">
    <property type="term" value="C:mitochondrion"/>
    <property type="evidence" value="ECO:0007669"/>
    <property type="project" value="GOC"/>
</dbReference>
<sequence length="177" mass="19042">MMSTRALGLGPAFRQAVAAPRLVRNQAIRNVIARRTIQTESLPPSAAQTILNNQRLKRPSSPHFTIYQPQLTWLGSIANRVTGVGLSVLLYGYALAYLAAPETFSSANVIELVHGLPEAVKYAGKFILALPFSFHALNGLRHLSWDVGKFLSLKGAYQSGYAVLAGTAVGTVALVLL</sequence>
<organism evidence="8 9">
    <name type="scientific">Cerrena zonata</name>
    <dbReference type="NCBI Taxonomy" id="2478898"/>
    <lineage>
        <taxon>Eukaryota</taxon>
        <taxon>Fungi</taxon>
        <taxon>Dikarya</taxon>
        <taxon>Basidiomycota</taxon>
        <taxon>Agaricomycotina</taxon>
        <taxon>Agaricomycetes</taxon>
        <taxon>Polyporales</taxon>
        <taxon>Cerrenaceae</taxon>
        <taxon>Cerrena</taxon>
    </lineage>
</organism>
<keyword evidence="3" id="KW-0812">Transmembrane</keyword>
<evidence type="ECO:0008006" key="10">
    <source>
        <dbReference type="Google" id="ProtNLM"/>
    </source>
</evidence>
<dbReference type="PANTHER" id="PTHR10978">
    <property type="entry name" value="SUCCINATE DEHYDROGENASE CYTOCHROME B560 SUBUNIT"/>
    <property type="match status" value="1"/>
</dbReference>
<keyword evidence="4" id="KW-0479">Metal-binding</keyword>
<dbReference type="PROSITE" id="PS01001">
    <property type="entry name" value="SDH_CYT_2"/>
    <property type="match status" value="1"/>
</dbReference>
<reference evidence="8 9" key="1">
    <citation type="submission" date="2022-09" db="EMBL/GenBank/DDBJ databases">
        <authorList>
            <person name="Palmer J.M."/>
        </authorList>
    </citation>
    <scope>NUCLEOTIDE SEQUENCE [LARGE SCALE GENOMIC DNA]</scope>
    <source>
        <strain evidence="8 9">DSM 7382</strain>
    </source>
</reference>
<dbReference type="Gene3D" id="1.20.1300.10">
    <property type="entry name" value="Fumarate reductase/succinate dehydrogenase, transmembrane subunit"/>
    <property type="match status" value="1"/>
</dbReference>
<evidence type="ECO:0000256" key="4">
    <source>
        <dbReference type="ARBA" id="ARBA00022723"/>
    </source>
</evidence>
<evidence type="ECO:0000256" key="5">
    <source>
        <dbReference type="ARBA" id="ARBA00022989"/>
    </source>
</evidence>
<evidence type="ECO:0000256" key="7">
    <source>
        <dbReference type="ARBA" id="ARBA00023136"/>
    </source>
</evidence>
<name>A0AAW0FDH7_9APHY</name>
<dbReference type="CDD" id="cd03499">
    <property type="entry name" value="SQR_TypeC_SdhC"/>
    <property type="match status" value="1"/>
</dbReference>
<dbReference type="GO" id="GO:0006099">
    <property type="term" value="P:tricarboxylic acid cycle"/>
    <property type="evidence" value="ECO:0007669"/>
    <property type="project" value="InterPro"/>
</dbReference>
<comment type="caution">
    <text evidence="8">The sequence shown here is derived from an EMBL/GenBank/DDBJ whole genome shotgun (WGS) entry which is preliminary data.</text>
</comment>
<dbReference type="GO" id="GO:0009055">
    <property type="term" value="F:electron transfer activity"/>
    <property type="evidence" value="ECO:0007669"/>
    <property type="project" value="InterPro"/>
</dbReference>
<keyword evidence="6" id="KW-0408">Iron</keyword>
<keyword evidence="9" id="KW-1185">Reference proteome</keyword>
<evidence type="ECO:0000313" key="9">
    <source>
        <dbReference type="Proteomes" id="UP001385951"/>
    </source>
</evidence>
<keyword evidence="2" id="KW-0349">Heme</keyword>
<dbReference type="SUPFAM" id="SSF81343">
    <property type="entry name" value="Fumarate reductase respiratory complex transmembrane subunits"/>
    <property type="match status" value="1"/>
</dbReference>
<evidence type="ECO:0000313" key="8">
    <source>
        <dbReference type="EMBL" id="KAK7678591.1"/>
    </source>
</evidence>
<dbReference type="InterPro" id="IPR034804">
    <property type="entry name" value="SQR/QFR_C/D"/>
</dbReference>
<evidence type="ECO:0000256" key="2">
    <source>
        <dbReference type="ARBA" id="ARBA00022617"/>
    </source>
</evidence>
<gene>
    <name evidence="8" type="ORF">QCA50_018463</name>
</gene>
<dbReference type="GO" id="GO:0016020">
    <property type="term" value="C:membrane"/>
    <property type="evidence" value="ECO:0007669"/>
    <property type="project" value="UniProtKB-SubCell"/>
</dbReference>
<dbReference type="EMBL" id="JASBNA010000070">
    <property type="protein sequence ID" value="KAK7678591.1"/>
    <property type="molecule type" value="Genomic_DNA"/>
</dbReference>